<keyword evidence="1" id="KW-1133">Transmembrane helix</keyword>
<sequence>MRLLRFLISIFLISSMFLGIGNLQAEAFAPLITRAGIYGPLNLDTNLVLEQAEITIKLQQAKEEFYPQAVVESLFTLRNIGEAGTFQLGFPLPTSPGLEVVTTGFRLFVNRKATFYNTVLLEGTKDRWQVWMVEAGENQRINVNINYSYQIPLFGWCELSYPLSLLGSFKGNVSQINVKVDFPFLIEENLILDATPKDIRISRNSIIWEGRNLEPASDLNIGFPNLNLWRNMVDARSMVAKSPNSPEMRYLLGLSYLNLAETKDVLKPLIPFWAEQGKRELERSLSLNPRHLGAYRELSRYFELMASYAKDNLPLALDYYISSLRTLKGALTIFPGETTLKNQLDRTENSFRGILVKFLNEAEGREEESIISLSQLLRRDPGNQEISNSLLSLFLNKHKTNFFYALLPHAGVQVVLTEREITRTVYFYFDLITEKWLQNLIKDKLNEEVAKTRESVFFHWKEERDHTRYILQFTIRGTDQEDLEESRLEIIRHLPDKSLIFHAPWFFPYISEDVFQLTRSPRLLWTSYSWSEELPLLSIDNQQLLLSELKKEIENWEAKRLEPALKEIILERLNFFTKKVEDTFRILSRKTPAYQITVYPPLRITSTTGRISLDETVVEFREPLPTRVRVVTNIYHYLTLWWLIVVGLVVGTFVGSYLWKWYRKRKNSGVRSSLFT</sequence>
<dbReference type="SUPFAM" id="SSF48452">
    <property type="entry name" value="TPR-like"/>
    <property type="match status" value="1"/>
</dbReference>
<evidence type="ECO:0000313" key="2">
    <source>
        <dbReference type="EMBL" id="MBT9145027.1"/>
    </source>
</evidence>
<dbReference type="EMBL" id="QLTW01000041">
    <property type="protein sequence ID" value="MBT9145027.1"/>
    <property type="molecule type" value="Genomic_DNA"/>
</dbReference>
<evidence type="ECO:0000256" key="1">
    <source>
        <dbReference type="SAM" id="Phobius"/>
    </source>
</evidence>
<reference evidence="2 3" key="1">
    <citation type="journal article" date="2021" name="bioRxiv">
        <title>Unique metabolic strategies in Hadean analogues reveal hints for primordial physiology.</title>
        <authorList>
            <person name="Nobu M.K."/>
            <person name="Nakai R."/>
            <person name="Tamazawa S."/>
            <person name="Mori H."/>
            <person name="Toyoda A."/>
            <person name="Ijiri A."/>
            <person name="Suzuki S."/>
            <person name="Kurokawa K."/>
            <person name="Kamagata Y."/>
            <person name="Tamaki H."/>
        </authorList>
    </citation>
    <scope>NUCLEOTIDE SEQUENCE [LARGE SCALE GENOMIC DNA]</scope>
    <source>
        <strain evidence="2">BS525</strain>
    </source>
</reference>
<name>A0A9E2BHK6_PSYF1</name>
<organism evidence="2 3">
    <name type="scientific">Psychracetigena formicireducens</name>
    <dbReference type="NCBI Taxonomy" id="2986056"/>
    <lineage>
        <taxon>Bacteria</taxon>
        <taxon>Bacillati</taxon>
        <taxon>Candidatus Lithacetigenota</taxon>
        <taxon>Candidatus Psychracetigena</taxon>
    </lineage>
</organism>
<protein>
    <submittedName>
        <fullName evidence="2">Uncharacterized protein</fullName>
    </submittedName>
</protein>
<proteinExistence type="predicted"/>
<dbReference type="Gene3D" id="1.25.40.10">
    <property type="entry name" value="Tetratricopeptide repeat domain"/>
    <property type="match status" value="1"/>
</dbReference>
<dbReference type="InterPro" id="IPR011990">
    <property type="entry name" value="TPR-like_helical_dom_sf"/>
</dbReference>
<evidence type="ECO:0000313" key="3">
    <source>
        <dbReference type="Proteomes" id="UP000811545"/>
    </source>
</evidence>
<feature type="transmembrane region" description="Helical" evidence="1">
    <location>
        <begin position="634"/>
        <end position="659"/>
    </location>
</feature>
<keyword evidence="1" id="KW-0472">Membrane</keyword>
<gene>
    <name evidence="2" type="ORF">DDT42_00891</name>
</gene>
<dbReference type="Proteomes" id="UP000811545">
    <property type="component" value="Unassembled WGS sequence"/>
</dbReference>
<dbReference type="Gene3D" id="2.60.40.3680">
    <property type="match status" value="1"/>
</dbReference>
<comment type="caution">
    <text evidence="2">The sequence shown here is derived from an EMBL/GenBank/DDBJ whole genome shotgun (WGS) entry which is preliminary data.</text>
</comment>
<accession>A0A9E2BHK6</accession>
<keyword evidence="1" id="KW-0812">Transmembrane</keyword>
<dbReference type="AlphaFoldDB" id="A0A9E2BHK6"/>